<dbReference type="RefSeq" id="WP_150127624.1">
    <property type="nucleotide sequence ID" value="NZ_LOCQ01000032.1"/>
</dbReference>
<accession>A0A1A7CAX7</accession>
<reference evidence="1 2" key="1">
    <citation type="submission" date="2016-04" db="EMBL/GenBank/DDBJ databases">
        <title>Draft genome sequence of Janthinobacterium psychrotolerans sp. nov., isolated from freshwater sediments in Denmark.</title>
        <authorList>
            <person name="Gong X."/>
            <person name="Skrivergaard S."/>
            <person name="Korsgaard B.S."/>
            <person name="Schreiber L."/>
            <person name="Marshall I.P."/>
            <person name="Finster K."/>
            <person name="Schramm A."/>
        </authorList>
    </citation>
    <scope>NUCLEOTIDE SEQUENCE [LARGE SCALE GENOMIC DNA]</scope>
    <source>
        <strain evidence="1 2">S3-2</strain>
    </source>
</reference>
<dbReference type="EMBL" id="LOCQ01000032">
    <property type="protein sequence ID" value="OBV41458.1"/>
    <property type="molecule type" value="Genomic_DNA"/>
</dbReference>
<dbReference type="STRING" id="1747903.ASR47_103145"/>
<evidence type="ECO:0008006" key="3">
    <source>
        <dbReference type="Google" id="ProtNLM"/>
    </source>
</evidence>
<dbReference type="OrthoDB" id="6858273at2"/>
<proteinExistence type="predicted"/>
<dbReference type="AlphaFoldDB" id="A0A1A7CAX7"/>
<name>A0A1A7CAX7_9BURK</name>
<evidence type="ECO:0000313" key="1">
    <source>
        <dbReference type="EMBL" id="OBV41458.1"/>
    </source>
</evidence>
<organism evidence="1 2">
    <name type="scientific">Janthinobacterium psychrotolerans</name>
    <dbReference type="NCBI Taxonomy" id="1747903"/>
    <lineage>
        <taxon>Bacteria</taxon>
        <taxon>Pseudomonadati</taxon>
        <taxon>Pseudomonadota</taxon>
        <taxon>Betaproteobacteria</taxon>
        <taxon>Burkholderiales</taxon>
        <taxon>Oxalobacteraceae</taxon>
        <taxon>Janthinobacterium</taxon>
    </lineage>
</organism>
<comment type="caution">
    <text evidence="1">The sequence shown here is derived from an EMBL/GenBank/DDBJ whole genome shotgun (WGS) entry which is preliminary data.</text>
</comment>
<keyword evidence="2" id="KW-1185">Reference proteome</keyword>
<evidence type="ECO:0000313" key="2">
    <source>
        <dbReference type="Proteomes" id="UP000092713"/>
    </source>
</evidence>
<sequence length="344" mass="39043">MKIISTKARLHRNSEQIRIRRHQLRASGLKRNVEHLRRLEIVRLNKPILVPAPKVFILNDDRHRDSIIFFLRELERNLDAGLKVKIDFTDTIKLHPCGTLYMMANLDNLLVRFPGVISCKLPKDNIVEQLFKHLGLLSKLGRSSGLAVTADNVVNWHYATGSDATTSAFKALLFQHSEAMGGVLVRSNLYDCMSEAVTNTKKHAYPKESEFLNNWWMFSQARDDILQVAICDLGIGIPKSLLDKPKMEDYLRKLFMIGRQSSHDKTLIKLASSTSRSSTGLEYRGKGLPQMLDFIKNQDEGGFRAQSGAGSYTYNAFSKKDKAVTHRQSIKGTLVQWTLKLKSE</sequence>
<gene>
    <name evidence="1" type="ORF">ASR47_103145</name>
</gene>
<protein>
    <recommendedName>
        <fullName evidence="3">Histidine kinase-, DNA gyrase B-, and HSP90-like ATPase</fullName>
    </recommendedName>
</protein>
<dbReference type="Proteomes" id="UP000092713">
    <property type="component" value="Unassembled WGS sequence"/>
</dbReference>
<dbReference type="PATRIC" id="fig|1747903.4.peg.5138"/>